<feature type="compositionally biased region" description="Basic and acidic residues" evidence="1">
    <location>
        <begin position="1"/>
        <end position="15"/>
    </location>
</feature>
<dbReference type="InParanoid" id="A0A0C3FFS5"/>
<evidence type="ECO:0000313" key="2">
    <source>
        <dbReference type="EMBL" id="KIM78816.1"/>
    </source>
</evidence>
<evidence type="ECO:0000256" key="1">
    <source>
        <dbReference type="SAM" id="MobiDB-lite"/>
    </source>
</evidence>
<evidence type="ECO:0000313" key="3">
    <source>
        <dbReference type="Proteomes" id="UP000054166"/>
    </source>
</evidence>
<dbReference type="EMBL" id="KN833013">
    <property type="protein sequence ID" value="KIM78816.1"/>
    <property type="molecule type" value="Genomic_DNA"/>
</dbReference>
<dbReference type="HOGENOM" id="CLU_569988_0_0_1"/>
<sequence length="479" mass="54299">MDIKARGYVSHERSCRSKRTKQREDAVFHKSQHSVTEGEPIAGSSRFPPDPGLLCAAADDEAITFEAPHIISDAGIDNLRRSSSLELYANGTAGPQIDDIKTEFHPHSGRETIIVSFAEYGRAEKSRLLPPRDNEPWRPFRERIDFEFAEFAVQSGLTGREVDAALALHRRSGIGGSKITISSQKEMYDLIDEASVVLTSEPWQANRWYDIESRLPRNGVPFCFVLYCDKSKLSSFGTEQAHPVIMCCANLPHDIRNGQDIGGGQVVGWLPIVEETAKEKKKKKFIDFKRMVWHKSFLRILKSIRHLSRTGYCYKCFDKVVHLLFPLIFILSTDYEEQCFMALIRGANSKCPCPICLVPKDEQHDLGKTFRERTAFDTQIIVEHAMNLPRERAKSHFKKNGLRPIRNAFWSVNNSDPHRTLSFDTLHFDDSGVNSIYCSITVNHRLTGPGKMVKLCLLFVGKSTNKSAIDIPNSPNCYY</sequence>
<protein>
    <submittedName>
        <fullName evidence="2">Uncharacterized protein</fullName>
    </submittedName>
</protein>
<gene>
    <name evidence="2" type="ORF">PILCRDRAFT_10760</name>
</gene>
<dbReference type="Pfam" id="PF18759">
    <property type="entry name" value="Plavaka"/>
    <property type="match status" value="1"/>
</dbReference>
<keyword evidence="3" id="KW-1185">Reference proteome</keyword>
<name>A0A0C3FFS5_PILCF</name>
<dbReference type="STRING" id="765440.A0A0C3FFS5"/>
<dbReference type="InterPro" id="IPR041078">
    <property type="entry name" value="Plavaka"/>
</dbReference>
<dbReference type="AlphaFoldDB" id="A0A0C3FFS5"/>
<dbReference type="OrthoDB" id="3239511at2759"/>
<reference evidence="3" key="2">
    <citation type="submission" date="2015-01" db="EMBL/GenBank/DDBJ databases">
        <title>Evolutionary Origins and Diversification of the Mycorrhizal Mutualists.</title>
        <authorList>
            <consortium name="DOE Joint Genome Institute"/>
            <consortium name="Mycorrhizal Genomics Consortium"/>
            <person name="Kohler A."/>
            <person name="Kuo A."/>
            <person name="Nagy L.G."/>
            <person name="Floudas D."/>
            <person name="Copeland A."/>
            <person name="Barry K.W."/>
            <person name="Cichocki N."/>
            <person name="Veneault-Fourrey C."/>
            <person name="LaButti K."/>
            <person name="Lindquist E.A."/>
            <person name="Lipzen A."/>
            <person name="Lundell T."/>
            <person name="Morin E."/>
            <person name="Murat C."/>
            <person name="Riley R."/>
            <person name="Ohm R."/>
            <person name="Sun H."/>
            <person name="Tunlid A."/>
            <person name="Henrissat B."/>
            <person name="Grigoriev I.V."/>
            <person name="Hibbett D.S."/>
            <person name="Martin F."/>
        </authorList>
    </citation>
    <scope>NUCLEOTIDE SEQUENCE [LARGE SCALE GENOMIC DNA]</scope>
    <source>
        <strain evidence="3">F 1598</strain>
    </source>
</reference>
<proteinExistence type="predicted"/>
<accession>A0A0C3FFS5</accession>
<dbReference type="Proteomes" id="UP000054166">
    <property type="component" value="Unassembled WGS sequence"/>
</dbReference>
<feature type="region of interest" description="Disordered" evidence="1">
    <location>
        <begin position="1"/>
        <end position="46"/>
    </location>
</feature>
<reference evidence="2 3" key="1">
    <citation type="submission" date="2014-04" db="EMBL/GenBank/DDBJ databases">
        <authorList>
            <consortium name="DOE Joint Genome Institute"/>
            <person name="Kuo A."/>
            <person name="Tarkka M."/>
            <person name="Buscot F."/>
            <person name="Kohler A."/>
            <person name="Nagy L.G."/>
            <person name="Floudas D."/>
            <person name="Copeland A."/>
            <person name="Barry K.W."/>
            <person name="Cichocki N."/>
            <person name="Veneault-Fourrey C."/>
            <person name="LaButti K."/>
            <person name="Lindquist E.A."/>
            <person name="Lipzen A."/>
            <person name="Lundell T."/>
            <person name="Morin E."/>
            <person name="Murat C."/>
            <person name="Sun H."/>
            <person name="Tunlid A."/>
            <person name="Henrissat B."/>
            <person name="Grigoriev I.V."/>
            <person name="Hibbett D.S."/>
            <person name="Martin F."/>
            <person name="Nordberg H.P."/>
            <person name="Cantor M.N."/>
            <person name="Hua S.X."/>
        </authorList>
    </citation>
    <scope>NUCLEOTIDE SEQUENCE [LARGE SCALE GENOMIC DNA]</scope>
    <source>
        <strain evidence="2 3">F 1598</strain>
    </source>
</reference>
<organism evidence="2 3">
    <name type="scientific">Piloderma croceum (strain F 1598)</name>
    <dbReference type="NCBI Taxonomy" id="765440"/>
    <lineage>
        <taxon>Eukaryota</taxon>
        <taxon>Fungi</taxon>
        <taxon>Dikarya</taxon>
        <taxon>Basidiomycota</taxon>
        <taxon>Agaricomycotina</taxon>
        <taxon>Agaricomycetes</taxon>
        <taxon>Agaricomycetidae</taxon>
        <taxon>Atheliales</taxon>
        <taxon>Atheliaceae</taxon>
        <taxon>Piloderma</taxon>
    </lineage>
</organism>